<dbReference type="Pfam" id="PF00172">
    <property type="entry name" value="Zn_clus"/>
    <property type="match status" value="1"/>
</dbReference>
<dbReference type="OrthoDB" id="4356994at2759"/>
<dbReference type="SUPFAM" id="SSF57701">
    <property type="entry name" value="Zn2/Cys6 DNA-binding domain"/>
    <property type="match status" value="1"/>
</dbReference>
<evidence type="ECO:0000256" key="3">
    <source>
        <dbReference type="ARBA" id="ARBA00023015"/>
    </source>
</evidence>
<dbReference type="AlphaFoldDB" id="A0A8E2EAJ4"/>
<gene>
    <name evidence="8" type="ORF">K432DRAFT_353205</name>
</gene>
<keyword evidence="5" id="KW-0539">Nucleus</keyword>
<dbReference type="GO" id="GO:0003677">
    <property type="term" value="F:DNA binding"/>
    <property type="evidence" value="ECO:0007669"/>
    <property type="project" value="InterPro"/>
</dbReference>
<accession>A0A8E2EAJ4</accession>
<evidence type="ECO:0000256" key="1">
    <source>
        <dbReference type="ARBA" id="ARBA00004123"/>
    </source>
</evidence>
<keyword evidence="9" id="KW-1185">Reference proteome</keyword>
<dbReference type="InterPro" id="IPR036864">
    <property type="entry name" value="Zn2-C6_fun-type_DNA-bd_sf"/>
</dbReference>
<keyword evidence="4" id="KW-0804">Transcription</keyword>
<dbReference type="Pfam" id="PF04082">
    <property type="entry name" value="Fungal_trans"/>
    <property type="match status" value="1"/>
</dbReference>
<dbReference type="CDD" id="cd12148">
    <property type="entry name" value="fungal_TF_MHR"/>
    <property type="match status" value="1"/>
</dbReference>
<feature type="domain" description="Xylanolytic transcriptional activator regulatory" evidence="7">
    <location>
        <begin position="296"/>
        <end position="388"/>
    </location>
</feature>
<evidence type="ECO:0000259" key="7">
    <source>
        <dbReference type="SMART" id="SM00906"/>
    </source>
</evidence>
<protein>
    <recommendedName>
        <fullName evidence="7">Xylanolytic transcriptional activator regulatory domain-containing protein</fullName>
    </recommendedName>
</protein>
<reference evidence="8 9" key="1">
    <citation type="journal article" date="2016" name="Nat. Commun.">
        <title>Ectomycorrhizal ecology is imprinted in the genome of the dominant symbiotic fungus Cenococcum geophilum.</title>
        <authorList>
            <consortium name="DOE Joint Genome Institute"/>
            <person name="Peter M."/>
            <person name="Kohler A."/>
            <person name="Ohm R.A."/>
            <person name="Kuo A."/>
            <person name="Krutzmann J."/>
            <person name="Morin E."/>
            <person name="Arend M."/>
            <person name="Barry K.W."/>
            <person name="Binder M."/>
            <person name="Choi C."/>
            <person name="Clum A."/>
            <person name="Copeland A."/>
            <person name="Grisel N."/>
            <person name="Haridas S."/>
            <person name="Kipfer T."/>
            <person name="LaButti K."/>
            <person name="Lindquist E."/>
            <person name="Lipzen A."/>
            <person name="Maire R."/>
            <person name="Meier B."/>
            <person name="Mihaltcheva S."/>
            <person name="Molinier V."/>
            <person name="Murat C."/>
            <person name="Poggeler S."/>
            <person name="Quandt C.A."/>
            <person name="Sperisen C."/>
            <person name="Tritt A."/>
            <person name="Tisserant E."/>
            <person name="Crous P.W."/>
            <person name="Henrissat B."/>
            <person name="Nehls U."/>
            <person name="Egli S."/>
            <person name="Spatafora J.W."/>
            <person name="Grigoriev I.V."/>
            <person name="Martin F.M."/>
        </authorList>
    </citation>
    <scope>NUCLEOTIDE SEQUENCE [LARGE SCALE GENOMIC DNA]</scope>
    <source>
        <strain evidence="8 9">CBS 459.81</strain>
    </source>
</reference>
<dbReference type="SMART" id="SM00906">
    <property type="entry name" value="Fungal_trans"/>
    <property type="match status" value="1"/>
</dbReference>
<dbReference type="GO" id="GO:0005634">
    <property type="term" value="C:nucleus"/>
    <property type="evidence" value="ECO:0007669"/>
    <property type="project" value="UniProtKB-SubCell"/>
</dbReference>
<dbReference type="InterPro" id="IPR007219">
    <property type="entry name" value="XnlR_reg_dom"/>
</dbReference>
<dbReference type="PANTHER" id="PTHR47338:SF10">
    <property type="entry name" value="TRANSCRIPTION FACTOR DOMAIN-CONTAINING PROTEIN-RELATED"/>
    <property type="match status" value="1"/>
</dbReference>
<dbReference type="GO" id="GO:0000981">
    <property type="term" value="F:DNA-binding transcription factor activity, RNA polymerase II-specific"/>
    <property type="evidence" value="ECO:0007669"/>
    <property type="project" value="InterPro"/>
</dbReference>
<evidence type="ECO:0000256" key="4">
    <source>
        <dbReference type="ARBA" id="ARBA00023163"/>
    </source>
</evidence>
<dbReference type="Proteomes" id="UP000250266">
    <property type="component" value="Unassembled WGS sequence"/>
</dbReference>
<dbReference type="GO" id="GO:0006351">
    <property type="term" value="P:DNA-templated transcription"/>
    <property type="evidence" value="ECO:0007669"/>
    <property type="project" value="InterPro"/>
</dbReference>
<proteinExistence type="predicted"/>
<dbReference type="PANTHER" id="PTHR47338">
    <property type="entry name" value="ZN(II)2CYS6 TRANSCRIPTION FACTOR (EUROFUNG)-RELATED"/>
    <property type="match status" value="1"/>
</dbReference>
<dbReference type="InterPro" id="IPR001138">
    <property type="entry name" value="Zn2Cys6_DnaBD"/>
</dbReference>
<dbReference type="EMBL" id="KV744964">
    <property type="protein sequence ID" value="OCK80337.1"/>
    <property type="molecule type" value="Genomic_DNA"/>
</dbReference>
<evidence type="ECO:0000256" key="2">
    <source>
        <dbReference type="ARBA" id="ARBA00022723"/>
    </source>
</evidence>
<evidence type="ECO:0000313" key="9">
    <source>
        <dbReference type="Proteomes" id="UP000250266"/>
    </source>
</evidence>
<keyword evidence="3" id="KW-0805">Transcription regulation</keyword>
<feature type="region of interest" description="Disordered" evidence="6">
    <location>
        <begin position="62"/>
        <end position="91"/>
    </location>
</feature>
<dbReference type="Gene3D" id="4.10.240.10">
    <property type="entry name" value="Zn(2)-C6 fungal-type DNA-binding domain"/>
    <property type="match status" value="1"/>
</dbReference>
<evidence type="ECO:0000256" key="5">
    <source>
        <dbReference type="ARBA" id="ARBA00023242"/>
    </source>
</evidence>
<comment type="subcellular location">
    <subcellularLocation>
        <location evidence="1">Nucleus</location>
    </subcellularLocation>
</comment>
<name>A0A8E2EAJ4_9PEZI</name>
<sequence>MELSAPGKVRCDRAHPKCGRCARLGYGCIYQGRKRHRAAQADLPRQLSELQDRLAQAEAILRTSSTPATTGPFPPQDDLSWPPVPPPEPLGEHERLMQRLQSYATLPMDRSFEGFDLLTNLAEDIPDFWGTIDPSLTSDALPLHPIDTPPLPTPLGSNYLLTGGTVASNFRDSLFSATPEADELVSFQDLAILHRNFFDVFYPVLPIVSKPRFQREWAQDPTSPRIRGLSYSIALIGTTISQRYAHLQPACYSSARKYVEVCERDDDETYLMCLNTFQALLFVVRYELTKNHFVRAWMTLGRAVTLAQILDLHHMDAGSFHQTNLSRHMSSSETGLPDIQDPVSLEEMRRSFWALYIFESYASVRIGRPCTLEEDKLRILLPSLGELNEGFVPCPMPFLCEPAKLSGISNLSSYAAVTIMVKLARLCYEHVGILSRGATDSGFWDRHYRLVKTINDYTATFQGHLGAKAVRESPLAFSLHLNLCATHIHLHEAAIRKVEEQELPKLVAAESRKCSTAAAFKILGAIRMNWPVQRSEHDHFTLQATFIGWPISMALSTLSRNVTSGVDSTPICVVDSLRLLRAALDQVEEPDGYWHKASATAVAALMKWDQQQGGLGAIERDNVA</sequence>
<dbReference type="CDD" id="cd00067">
    <property type="entry name" value="GAL4"/>
    <property type="match status" value="1"/>
</dbReference>
<evidence type="ECO:0000256" key="6">
    <source>
        <dbReference type="SAM" id="MobiDB-lite"/>
    </source>
</evidence>
<dbReference type="InterPro" id="IPR050815">
    <property type="entry name" value="TF_fung"/>
</dbReference>
<dbReference type="GO" id="GO:0008270">
    <property type="term" value="F:zinc ion binding"/>
    <property type="evidence" value="ECO:0007669"/>
    <property type="project" value="InterPro"/>
</dbReference>
<evidence type="ECO:0000313" key="8">
    <source>
        <dbReference type="EMBL" id="OCK80337.1"/>
    </source>
</evidence>
<organism evidence="8 9">
    <name type="scientific">Lepidopterella palustris CBS 459.81</name>
    <dbReference type="NCBI Taxonomy" id="1314670"/>
    <lineage>
        <taxon>Eukaryota</taxon>
        <taxon>Fungi</taxon>
        <taxon>Dikarya</taxon>
        <taxon>Ascomycota</taxon>
        <taxon>Pezizomycotina</taxon>
        <taxon>Dothideomycetes</taxon>
        <taxon>Pleosporomycetidae</taxon>
        <taxon>Mytilinidiales</taxon>
        <taxon>Argynnaceae</taxon>
        <taxon>Lepidopterella</taxon>
    </lineage>
</organism>
<keyword evidence="2" id="KW-0479">Metal-binding</keyword>